<evidence type="ECO:0000313" key="5">
    <source>
        <dbReference type="Proteomes" id="UP000239001"/>
    </source>
</evidence>
<dbReference type="PANTHER" id="PTHR33121">
    <property type="entry name" value="CYCLIC DI-GMP PHOSPHODIESTERASE PDEF"/>
    <property type="match status" value="1"/>
</dbReference>
<dbReference type="InterPro" id="IPR050706">
    <property type="entry name" value="Cyclic-di-GMP_PDE-like"/>
</dbReference>
<evidence type="ECO:0000259" key="3">
    <source>
        <dbReference type="PROSITE" id="PS50887"/>
    </source>
</evidence>
<reference evidence="4 5" key="2">
    <citation type="submission" date="2018-03" db="EMBL/GenBank/DDBJ databases">
        <authorList>
            <person name="Keele B.F."/>
        </authorList>
    </citation>
    <scope>NUCLEOTIDE SEQUENCE [LARGE SCALE GENOMIC DNA]</scope>
    <source>
        <strain evidence="4 5">CCALA 016</strain>
    </source>
</reference>
<protein>
    <submittedName>
        <fullName evidence="4">Diguanylate cyclase</fullName>
    </submittedName>
</protein>
<comment type="caution">
    <text evidence="4">The sequence shown here is derived from an EMBL/GenBank/DDBJ whole genome shotgun (WGS) entry which is preliminary data.</text>
</comment>
<keyword evidence="5" id="KW-1185">Reference proteome</keyword>
<dbReference type="InterPro" id="IPR000160">
    <property type="entry name" value="GGDEF_dom"/>
</dbReference>
<evidence type="ECO:0000259" key="2">
    <source>
        <dbReference type="PROSITE" id="PS50883"/>
    </source>
</evidence>
<dbReference type="InterPro" id="IPR043128">
    <property type="entry name" value="Rev_trsase/Diguanyl_cyclase"/>
</dbReference>
<dbReference type="Pfam" id="PF00990">
    <property type="entry name" value="GGDEF"/>
    <property type="match status" value="1"/>
</dbReference>
<feature type="domain" description="EAL" evidence="2">
    <location>
        <begin position="343"/>
        <end position="597"/>
    </location>
</feature>
<accession>A0A2T1M105</accession>
<dbReference type="Proteomes" id="UP000239001">
    <property type="component" value="Unassembled WGS sequence"/>
</dbReference>
<dbReference type="AlphaFoldDB" id="A0A2T1M105"/>
<dbReference type="Pfam" id="PF00563">
    <property type="entry name" value="EAL"/>
    <property type="match status" value="1"/>
</dbReference>
<dbReference type="Gene3D" id="3.30.70.270">
    <property type="match status" value="1"/>
</dbReference>
<dbReference type="InterPro" id="IPR001633">
    <property type="entry name" value="EAL_dom"/>
</dbReference>
<dbReference type="GO" id="GO:0071111">
    <property type="term" value="F:cyclic-guanylate-specific phosphodiesterase activity"/>
    <property type="evidence" value="ECO:0007669"/>
    <property type="project" value="InterPro"/>
</dbReference>
<dbReference type="InterPro" id="IPR000253">
    <property type="entry name" value="FHA_dom"/>
</dbReference>
<dbReference type="SUPFAM" id="SSF141868">
    <property type="entry name" value="EAL domain-like"/>
    <property type="match status" value="1"/>
</dbReference>
<dbReference type="PROSITE" id="PS50883">
    <property type="entry name" value="EAL"/>
    <property type="match status" value="1"/>
</dbReference>
<evidence type="ECO:0000259" key="1">
    <source>
        <dbReference type="PROSITE" id="PS50006"/>
    </source>
</evidence>
<dbReference type="PANTHER" id="PTHR33121:SF71">
    <property type="entry name" value="OXYGEN SENSOR PROTEIN DOSP"/>
    <property type="match status" value="1"/>
</dbReference>
<name>A0A2T1M105_9CHRO</name>
<dbReference type="NCBIfam" id="TIGR00254">
    <property type="entry name" value="GGDEF"/>
    <property type="match status" value="1"/>
</dbReference>
<dbReference type="EMBL" id="PXOH01000004">
    <property type="protein sequence ID" value="PSF38361.1"/>
    <property type="molecule type" value="Genomic_DNA"/>
</dbReference>
<dbReference type="PROSITE" id="PS50887">
    <property type="entry name" value="GGDEF"/>
    <property type="match status" value="1"/>
</dbReference>
<dbReference type="Pfam" id="PF00498">
    <property type="entry name" value="FHA"/>
    <property type="match status" value="1"/>
</dbReference>
<dbReference type="SMART" id="SM00267">
    <property type="entry name" value="GGDEF"/>
    <property type="match status" value="1"/>
</dbReference>
<sequence>MIYSPLSQHIFIIEDPKGRRTISLEEVKYTIGRHSDNQIVVYSTQASRYHATLVRKTNSQTQDYSYWILDGNLEGCKSQNGIYVNGEKCLVHELKNGDLINFGCDINASYHQFSNFFDSLMNLDGSPDVEITDPDLENYPIVPNQSDRTLDVITYNSYDNNSTEEVTILQNNYLDPVTQLPKLKLFNEHLSLALNNARQSRKILAIFLLEIENLAKIYEKFDQATSKLLLNEFSKKIKHCLRSGDIVGRIQEDKFVILISQINVLEDIQTISQRLLNNLKSSININEQLLFLRSNLGISTYPTDGVTGQKLIEKAENNLEINKQKGYSNPNEPKAKPSQNLQFYQIEKLLHEAIENEEFSLYYQPQVNIKTGEVEALEALLRWEHPKYGLLTPGRFLPVAEKTELIIPITQWVLKTACQQNVDWIKLGLSYLPISVNISPRLFQSPYLTKMLEQILSKTGLDGSLLELEITENSMIDNIRESLQTLQTIQDMNVQIAVDDFGLGYASLSYLSQLPMRKLKIAQTLIHNLKTHPHQTALVSAIIASGHIFGWQVVAEGVETQQQLEILQSLKCEKMQGYRFSQPLMATEVSKFLSLHRTLVNN</sequence>
<dbReference type="InterPro" id="IPR008984">
    <property type="entry name" value="SMAD_FHA_dom_sf"/>
</dbReference>
<feature type="domain" description="FHA" evidence="1">
    <location>
        <begin position="29"/>
        <end position="89"/>
    </location>
</feature>
<dbReference type="SUPFAM" id="SSF55073">
    <property type="entry name" value="Nucleotide cyclase"/>
    <property type="match status" value="1"/>
</dbReference>
<gene>
    <name evidence="4" type="ORF">C7H19_05045</name>
</gene>
<dbReference type="InterPro" id="IPR035919">
    <property type="entry name" value="EAL_sf"/>
</dbReference>
<dbReference type="SUPFAM" id="SSF49879">
    <property type="entry name" value="SMAD/FHA domain"/>
    <property type="match status" value="1"/>
</dbReference>
<dbReference type="SMART" id="SM00240">
    <property type="entry name" value="FHA"/>
    <property type="match status" value="1"/>
</dbReference>
<feature type="domain" description="GGDEF" evidence="3">
    <location>
        <begin position="202"/>
        <end position="335"/>
    </location>
</feature>
<dbReference type="Gene3D" id="3.20.20.450">
    <property type="entry name" value="EAL domain"/>
    <property type="match status" value="1"/>
</dbReference>
<dbReference type="InterPro" id="IPR029787">
    <property type="entry name" value="Nucleotide_cyclase"/>
</dbReference>
<dbReference type="Gene3D" id="2.60.200.20">
    <property type="match status" value="1"/>
</dbReference>
<proteinExistence type="predicted"/>
<reference evidence="4 5" key="1">
    <citation type="submission" date="2018-03" db="EMBL/GenBank/DDBJ databases">
        <title>The ancient ancestry and fast evolution of plastids.</title>
        <authorList>
            <person name="Moore K.R."/>
            <person name="Magnabosco C."/>
            <person name="Momper L."/>
            <person name="Gold D.A."/>
            <person name="Bosak T."/>
            <person name="Fournier G.P."/>
        </authorList>
    </citation>
    <scope>NUCLEOTIDE SEQUENCE [LARGE SCALE GENOMIC DNA]</scope>
    <source>
        <strain evidence="4 5">CCALA 016</strain>
    </source>
</reference>
<dbReference type="OrthoDB" id="415644at2"/>
<dbReference type="RefSeq" id="WP_106455803.1">
    <property type="nucleotide sequence ID" value="NZ_PXOH01000004.1"/>
</dbReference>
<dbReference type="PROSITE" id="PS50006">
    <property type="entry name" value="FHA_DOMAIN"/>
    <property type="match status" value="1"/>
</dbReference>
<dbReference type="SMART" id="SM00052">
    <property type="entry name" value="EAL"/>
    <property type="match status" value="1"/>
</dbReference>
<evidence type="ECO:0000313" key="4">
    <source>
        <dbReference type="EMBL" id="PSF38361.1"/>
    </source>
</evidence>
<dbReference type="CDD" id="cd01949">
    <property type="entry name" value="GGDEF"/>
    <property type="match status" value="1"/>
</dbReference>
<organism evidence="4 5">
    <name type="scientific">Aphanothece hegewaldii CCALA 016</name>
    <dbReference type="NCBI Taxonomy" id="2107694"/>
    <lineage>
        <taxon>Bacteria</taxon>
        <taxon>Bacillati</taxon>
        <taxon>Cyanobacteriota</taxon>
        <taxon>Cyanophyceae</taxon>
        <taxon>Oscillatoriophycideae</taxon>
        <taxon>Chroococcales</taxon>
        <taxon>Aphanothecaceae</taxon>
        <taxon>Aphanothece</taxon>
    </lineage>
</organism>
<dbReference type="CDD" id="cd01948">
    <property type="entry name" value="EAL"/>
    <property type="match status" value="1"/>
</dbReference>